<evidence type="ECO:0000256" key="8">
    <source>
        <dbReference type="SAM" id="MobiDB-lite"/>
    </source>
</evidence>
<dbReference type="PROSITE" id="PS50157">
    <property type="entry name" value="ZINC_FINGER_C2H2_2"/>
    <property type="match status" value="1"/>
</dbReference>
<keyword evidence="6" id="KW-0539">Nucleus</keyword>
<keyword evidence="11" id="KW-1185">Reference proteome</keyword>
<sequence length="563" mass="63554">MELMQLFLVSKLMNHVDSSSCLSVYSALHKIFQFKNLDLTSLRKHKTIRHQYNSHQIEQAMIDQLHKDQEAVTATFFNERNTQASELAAEKYEVAEHFMDAIDSDEEIVVDNDPVYSCDREAILHQKLWHSNYVTSDCKHCLRRFENQTVLKQHAKSCNRVLPARIFENDSEESSPKPKRIRRSTLRQSLSERSNTSIKLEPPENFKNDGPMVLNLPPLPTSQPEQKRTSIPISMSNGFNIPNTSSAAGLTVIKAPVQAKVSKKCEYDGPYCKEFETMSDLESHKLLWHGNYIPTICERCFQRFKNIDELKDHKIACPGHPPGYDSPQPTEIIPRRTRRITMTEAEINEAEAEGNDDIIEINCPSTTMSDFSIPVSVIKQNGSLFSGSSGVAPTGSRQLTNAENIALQHSHSCSCETCRTCSICNDTFKNRTGLAIHMRKRHDLNRNSTEQHMKIERETVGQLQSVCSGVDPHCTCRACRECHICGQLAPSKIMKVVHIQNEHGIGGLETGHQMLCRCDSCTNCPICGAVSSSQHGLKIHLAQRHGLKMVRNAYSSTARYIFK</sequence>
<dbReference type="AlphaFoldDB" id="E4X4Q8"/>
<evidence type="ECO:0000256" key="4">
    <source>
        <dbReference type="ARBA" id="ARBA00022771"/>
    </source>
</evidence>
<dbReference type="EMBL" id="FN653025">
    <property type="protein sequence ID" value="CBY18276.1"/>
    <property type="molecule type" value="Genomic_DNA"/>
</dbReference>
<evidence type="ECO:0000256" key="1">
    <source>
        <dbReference type="ARBA" id="ARBA00004123"/>
    </source>
</evidence>
<name>E4X4Q8_OIKDI</name>
<dbReference type="InParanoid" id="E4X4Q8"/>
<dbReference type="InterPro" id="IPR050888">
    <property type="entry name" value="ZnF_C2H2-type_TF"/>
</dbReference>
<feature type="region of interest" description="Disordered" evidence="8">
    <location>
        <begin position="169"/>
        <end position="211"/>
    </location>
</feature>
<keyword evidence="4 7" id="KW-0863">Zinc-finger</keyword>
<dbReference type="Pfam" id="PF00096">
    <property type="entry name" value="zf-C2H2"/>
    <property type="match status" value="1"/>
</dbReference>
<gene>
    <name evidence="10" type="ORF">GSOID_T00002130001</name>
</gene>
<keyword evidence="3" id="KW-0677">Repeat</keyword>
<dbReference type="PANTHER" id="PTHR24406">
    <property type="entry name" value="TRANSCRIPTIONAL REPRESSOR CTCFL-RELATED"/>
    <property type="match status" value="1"/>
</dbReference>
<feature type="compositionally biased region" description="Polar residues" evidence="8">
    <location>
        <begin position="186"/>
        <end position="198"/>
    </location>
</feature>
<organism evidence="10">
    <name type="scientific">Oikopleura dioica</name>
    <name type="common">Tunicate</name>
    <dbReference type="NCBI Taxonomy" id="34765"/>
    <lineage>
        <taxon>Eukaryota</taxon>
        <taxon>Metazoa</taxon>
        <taxon>Chordata</taxon>
        <taxon>Tunicata</taxon>
        <taxon>Appendicularia</taxon>
        <taxon>Copelata</taxon>
        <taxon>Oikopleuridae</taxon>
        <taxon>Oikopleura</taxon>
    </lineage>
</organism>
<keyword evidence="5" id="KW-0862">Zinc</keyword>
<dbReference type="Proteomes" id="UP000001307">
    <property type="component" value="Unassembled WGS sequence"/>
</dbReference>
<evidence type="ECO:0000259" key="9">
    <source>
        <dbReference type="PROSITE" id="PS50157"/>
    </source>
</evidence>
<evidence type="ECO:0000256" key="3">
    <source>
        <dbReference type="ARBA" id="ARBA00022737"/>
    </source>
</evidence>
<evidence type="ECO:0000313" key="11">
    <source>
        <dbReference type="Proteomes" id="UP000001307"/>
    </source>
</evidence>
<keyword evidence="2" id="KW-0479">Metal-binding</keyword>
<accession>E4X4Q8</accession>
<evidence type="ECO:0000256" key="7">
    <source>
        <dbReference type="PROSITE-ProRule" id="PRU00042"/>
    </source>
</evidence>
<evidence type="ECO:0000313" key="10">
    <source>
        <dbReference type="EMBL" id="CBY18276.1"/>
    </source>
</evidence>
<comment type="subcellular location">
    <subcellularLocation>
        <location evidence="1">Nucleus</location>
    </subcellularLocation>
</comment>
<reference evidence="10" key="1">
    <citation type="journal article" date="2010" name="Science">
        <title>Plasticity of animal genome architecture unmasked by rapid evolution of a pelagic tunicate.</title>
        <authorList>
            <person name="Denoeud F."/>
            <person name="Henriet S."/>
            <person name="Mungpakdee S."/>
            <person name="Aury J.M."/>
            <person name="Da Silva C."/>
            <person name="Brinkmann H."/>
            <person name="Mikhaleva J."/>
            <person name="Olsen L.C."/>
            <person name="Jubin C."/>
            <person name="Canestro C."/>
            <person name="Bouquet J.M."/>
            <person name="Danks G."/>
            <person name="Poulain J."/>
            <person name="Campsteijn C."/>
            <person name="Adamski M."/>
            <person name="Cross I."/>
            <person name="Yadetie F."/>
            <person name="Muffato M."/>
            <person name="Louis A."/>
            <person name="Butcher S."/>
            <person name="Tsagkogeorga G."/>
            <person name="Konrad A."/>
            <person name="Singh S."/>
            <person name="Jensen M.F."/>
            <person name="Cong E.H."/>
            <person name="Eikeseth-Otteraa H."/>
            <person name="Noel B."/>
            <person name="Anthouard V."/>
            <person name="Porcel B.M."/>
            <person name="Kachouri-Lafond R."/>
            <person name="Nishino A."/>
            <person name="Ugolini M."/>
            <person name="Chourrout P."/>
            <person name="Nishida H."/>
            <person name="Aasland R."/>
            <person name="Huzurbazar S."/>
            <person name="Westhof E."/>
            <person name="Delsuc F."/>
            <person name="Lehrach H."/>
            <person name="Reinhardt R."/>
            <person name="Weissenbach J."/>
            <person name="Roy S.W."/>
            <person name="Artiguenave F."/>
            <person name="Postlethwait J.H."/>
            <person name="Manak J.R."/>
            <person name="Thompson E.M."/>
            <person name="Jaillon O."/>
            <person name="Du Pasquier L."/>
            <person name="Boudinot P."/>
            <person name="Liberles D.A."/>
            <person name="Volff J.N."/>
            <person name="Philippe H."/>
            <person name="Lenhard B."/>
            <person name="Roest Crollius H."/>
            <person name="Wincker P."/>
            <person name="Chourrout D."/>
        </authorList>
    </citation>
    <scope>NUCLEOTIDE SEQUENCE [LARGE SCALE GENOMIC DNA]</scope>
</reference>
<dbReference type="OrthoDB" id="427030at2759"/>
<evidence type="ECO:0000256" key="6">
    <source>
        <dbReference type="ARBA" id="ARBA00023242"/>
    </source>
</evidence>
<proteinExistence type="predicted"/>
<dbReference type="GO" id="GO:0005634">
    <property type="term" value="C:nucleus"/>
    <property type="evidence" value="ECO:0007669"/>
    <property type="project" value="UniProtKB-SubCell"/>
</dbReference>
<feature type="domain" description="C2H2-type" evidence="9">
    <location>
        <begin position="419"/>
        <end position="447"/>
    </location>
</feature>
<evidence type="ECO:0000256" key="2">
    <source>
        <dbReference type="ARBA" id="ARBA00022723"/>
    </source>
</evidence>
<protein>
    <recommendedName>
        <fullName evidence="9">C2H2-type domain-containing protein</fullName>
    </recommendedName>
</protein>
<dbReference type="PROSITE" id="PS00028">
    <property type="entry name" value="ZINC_FINGER_C2H2_1"/>
    <property type="match status" value="1"/>
</dbReference>
<dbReference type="GO" id="GO:0008270">
    <property type="term" value="F:zinc ion binding"/>
    <property type="evidence" value="ECO:0007669"/>
    <property type="project" value="UniProtKB-KW"/>
</dbReference>
<dbReference type="InterPro" id="IPR013087">
    <property type="entry name" value="Znf_C2H2_type"/>
</dbReference>
<evidence type="ECO:0000256" key="5">
    <source>
        <dbReference type="ARBA" id="ARBA00022833"/>
    </source>
</evidence>
<dbReference type="SMART" id="SM00355">
    <property type="entry name" value="ZnF_C2H2"/>
    <property type="match status" value="5"/>
</dbReference>